<reference evidence="1 2" key="1">
    <citation type="journal article" date="2017" name="PLoS Biol.">
        <title>The sea cucumber genome provides insights into morphological evolution and visceral regeneration.</title>
        <authorList>
            <person name="Zhang X."/>
            <person name="Sun L."/>
            <person name="Yuan J."/>
            <person name="Sun Y."/>
            <person name="Gao Y."/>
            <person name="Zhang L."/>
            <person name="Li S."/>
            <person name="Dai H."/>
            <person name="Hamel J.F."/>
            <person name="Liu C."/>
            <person name="Yu Y."/>
            <person name="Liu S."/>
            <person name="Lin W."/>
            <person name="Guo K."/>
            <person name="Jin S."/>
            <person name="Xu P."/>
            <person name="Storey K.B."/>
            <person name="Huan P."/>
            <person name="Zhang T."/>
            <person name="Zhou Y."/>
            <person name="Zhang J."/>
            <person name="Lin C."/>
            <person name="Li X."/>
            <person name="Xing L."/>
            <person name="Huo D."/>
            <person name="Sun M."/>
            <person name="Wang L."/>
            <person name="Mercier A."/>
            <person name="Li F."/>
            <person name="Yang H."/>
            <person name="Xiang J."/>
        </authorList>
    </citation>
    <scope>NUCLEOTIDE SEQUENCE [LARGE SCALE GENOMIC DNA]</scope>
    <source>
        <strain evidence="1">Shaxun</strain>
        <tissue evidence="1">Muscle</tissue>
    </source>
</reference>
<dbReference type="AlphaFoldDB" id="A0A2G8LL09"/>
<dbReference type="EMBL" id="MRZV01000045">
    <property type="protein sequence ID" value="PIK60892.1"/>
    <property type="molecule type" value="Genomic_DNA"/>
</dbReference>
<evidence type="ECO:0000313" key="1">
    <source>
        <dbReference type="EMBL" id="PIK60892.1"/>
    </source>
</evidence>
<sequence>MLTNCSKRIGVAGSKRFAEINSQGGIRKFLVATGVVGASAEAPEGISVDDSVDSLGQLCSMLSKANLFTARDVVITYIEKKLKDVITQISKKRASTWDKLAWYGLSLSNEDVVHIERAEKSNEERVRMAISKWMRKMEICEDVQQTLMKKAPITFPDLAIREQMVSFMIAGISVVYGNICSAHPDI</sequence>
<keyword evidence="2" id="KW-1185">Reference proteome</keyword>
<evidence type="ECO:0008006" key="3">
    <source>
        <dbReference type="Google" id="ProtNLM"/>
    </source>
</evidence>
<name>A0A2G8LL09_STIJA</name>
<proteinExistence type="predicted"/>
<comment type="caution">
    <text evidence="1">The sequence shown here is derived from an EMBL/GenBank/DDBJ whole genome shotgun (WGS) entry which is preliminary data.</text>
</comment>
<protein>
    <recommendedName>
        <fullName evidence="3">Death domain-containing protein</fullName>
    </recommendedName>
</protein>
<gene>
    <name evidence="1" type="ORF">BSL78_02208</name>
</gene>
<dbReference type="Proteomes" id="UP000230750">
    <property type="component" value="Unassembled WGS sequence"/>
</dbReference>
<organism evidence="1 2">
    <name type="scientific">Stichopus japonicus</name>
    <name type="common">Sea cucumber</name>
    <dbReference type="NCBI Taxonomy" id="307972"/>
    <lineage>
        <taxon>Eukaryota</taxon>
        <taxon>Metazoa</taxon>
        <taxon>Echinodermata</taxon>
        <taxon>Eleutherozoa</taxon>
        <taxon>Echinozoa</taxon>
        <taxon>Holothuroidea</taxon>
        <taxon>Aspidochirotacea</taxon>
        <taxon>Aspidochirotida</taxon>
        <taxon>Stichopodidae</taxon>
        <taxon>Apostichopus</taxon>
    </lineage>
</organism>
<evidence type="ECO:0000313" key="2">
    <source>
        <dbReference type="Proteomes" id="UP000230750"/>
    </source>
</evidence>
<accession>A0A2G8LL09</accession>